<evidence type="ECO:0000256" key="4">
    <source>
        <dbReference type="ARBA" id="ARBA00023163"/>
    </source>
</evidence>
<keyword evidence="5" id="KW-0539">Nucleus</keyword>
<protein>
    <recommendedName>
        <fullName evidence="6">X-box-binding protein 1</fullName>
    </recommendedName>
</protein>
<evidence type="ECO:0000256" key="1">
    <source>
        <dbReference type="ARBA" id="ARBA00022843"/>
    </source>
</evidence>
<gene>
    <name evidence="10" type="ORF">HOLleu_10358</name>
</gene>
<dbReference type="AlphaFoldDB" id="A0A9Q1CE03"/>
<evidence type="ECO:0000256" key="7">
    <source>
        <dbReference type="SAM" id="Coils"/>
    </source>
</evidence>
<feature type="compositionally biased region" description="Polar residues" evidence="8">
    <location>
        <begin position="362"/>
        <end position="372"/>
    </location>
</feature>
<dbReference type="GO" id="GO:0000977">
    <property type="term" value="F:RNA polymerase II transcription regulatory region sequence-specific DNA binding"/>
    <property type="evidence" value="ECO:0007669"/>
    <property type="project" value="TreeGrafter"/>
</dbReference>
<keyword evidence="7" id="KW-0175">Coiled coil</keyword>
<feature type="domain" description="BZIP" evidence="9">
    <location>
        <begin position="78"/>
        <end position="141"/>
    </location>
</feature>
<evidence type="ECO:0000313" key="11">
    <source>
        <dbReference type="Proteomes" id="UP001152320"/>
    </source>
</evidence>
<comment type="caution">
    <text evidence="10">The sequence shown here is derived from an EMBL/GenBank/DDBJ whole genome shotgun (WGS) entry which is preliminary data.</text>
</comment>
<organism evidence="10 11">
    <name type="scientific">Holothuria leucospilota</name>
    <name type="common">Black long sea cucumber</name>
    <name type="synonym">Mertensiothuria leucospilota</name>
    <dbReference type="NCBI Taxonomy" id="206669"/>
    <lineage>
        <taxon>Eukaryota</taxon>
        <taxon>Metazoa</taxon>
        <taxon>Echinodermata</taxon>
        <taxon>Eleutherozoa</taxon>
        <taxon>Echinozoa</taxon>
        <taxon>Holothuroidea</taxon>
        <taxon>Aspidochirotacea</taxon>
        <taxon>Aspidochirotida</taxon>
        <taxon>Holothuriidae</taxon>
        <taxon>Holothuria</taxon>
    </lineage>
</organism>
<keyword evidence="11" id="KW-1185">Reference proteome</keyword>
<dbReference type="PROSITE" id="PS00036">
    <property type="entry name" value="BZIP_BASIC"/>
    <property type="match status" value="1"/>
</dbReference>
<keyword evidence="4" id="KW-0804">Transcription</keyword>
<evidence type="ECO:0000256" key="2">
    <source>
        <dbReference type="ARBA" id="ARBA00023015"/>
    </source>
</evidence>
<dbReference type="Pfam" id="PF00170">
    <property type="entry name" value="bZIP_1"/>
    <property type="match status" value="1"/>
</dbReference>
<dbReference type="GO" id="GO:0000981">
    <property type="term" value="F:DNA-binding transcription factor activity, RNA polymerase II-specific"/>
    <property type="evidence" value="ECO:0007669"/>
    <property type="project" value="TreeGrafter"/>
</dbReference>
<dbReference type="InterPro" id="IPR046347">
    <property type="entry name" value="bZIP_sf"/>
</dbReference>
<keyword evidence="3" id="KW-0238">DNA-binding</keyword>
<dbReference type="PANTHER" id="PTHR46542:SF1">
    <property type="entry name" value="X-BOX BINDING PROTEIN 1"/>
    <property type="match status" value="1"/>
</dbReference>
<dbReference type="Gene3D" id="1.20.5.170">
    <property type="match status" value="1"/>
</dbReference>
<evidence type="ECO:0000259" key="9">
    <source>
        <dbReference type="PROSITE" id="PS50217"/>
    </source>
</evidence>
<feature type="coiled-coil region" evidence="7">
    <location>
        <begin position="89"/>
        <end position="144"/>
    </location>
</feature>
<feature type="region of interest" description="Disordered" evidence="8">
    <location>
        <begin position="205"/>
        <end position="236"/>
    </location>
</feature>
<dbReference type="OrthoDB" id="20960at2759"/>
<evidence type="ECO:0000256" key="3">
    <source>
        <dbReference type="ARBA" id="ARBA00023125"/>
    </source>
</evidence>
<proteinExistence type="predicted"/>
<dbReference type="Proteomes" id="UP001152320">
    <property type="component" value="Chromosome 4"/>
</dbReference>
<dbReference type="EMBL" id="JAIZAY010000004">
    <property type="protein sequence ID" value="KAJ8043327.1"/>
    <property type="molecule type" value="Genomic_DNA"/>
</dbReference>
<evidence type="ECO:0000256" key="6">
    <source>
        <dbReference type="ARBA" id="ARBA00040165"/>
    </source>
</evidence>
<reference evidence="10" key="1">
    <citation type="submission" date="2021-10" db="EMBL/GenBank/DDBJ databases">
        <title>Tropical sea cucumber genome reveals ecological adaptation and Cuvierian tubules defense mechanism.</title>
        <authorList>
            <person name="Chen T."/>
        </authorList>
    </citation>
    <scope>NUCLEOTIDE SEQUENCE</scope>
    <source>
        <strain evidence="10">Nanhai2018</strain>
        <tissue evidence="10">Muscle</tissue>
    </source>
</reference>
<dbReference type="InterPro" id="IPR004827">
    <property type="entry name" value="bZIP"/>
</dbReference>
<dbReference type="SMART" id="SM00338">
    <property type="entry name" value="BRLZ"/>
    <property type="match status" value="1"/>
</dbReference>
<dbReference type="SUPFAM" id="SSF57959">
    <property type="entry name" value="Leucine zipper domain"/>
    <property type="match status" value="1"/>
</dbReference>
<dbReference type="InterPro" id="IPR052470">
    <property type="entry name" value="ER_Stress-Reg_TF"/>
</dbReference>
<evidence type="ECO:0000313" key="10">
    <source>
        <dbReference type="EMBL" id="KAJ8043327.1"/>
    </source>
</evidence>
<accession>A0A9Q1CE03</accession>
<dbReference type="PROSITE" id="PS50217">
    <property type="entry name" value="BZIP"/>
    <property type="match status" value="1"/>
</dbReference>
<dbReference type="GO" id="GO:0005634">
    <property type="term" value="C:nucleus"/>
    <property type="evidence" value="ECO:0007669"/>
    <property type="project" value="TreeGrafter"/>
</dbReference>
<keyword evidence="2" id="KW-0805">Transcription regulation</keyword>
<evidence type="ECO:0000256" key="5">
    <source>
        <dbReference type="ARBA" id="ARBA00023242"/>
    </source>
</evidence>
<name>A0A9Q1CE03_HOLLE</name>
<dbReference type="CDD" id="cd14691">
    <property type="entry name" value="bZIP_XBP1"/>
    <property type="match status" value="1"/>
</dbReference>
<dbReference type="PANTHER" id="PTHR46542">
    <property type="entry name" value="X-BOX BINDING PROTEIN 1"/>
    <property type="match status" value="1"/>
</dbReference>
<keyword evidence="1" id="KW-0832">Ubl conjugation</keyword>
<sequence>MSSTKILIATVPDTQGKTYITSATSTNLRTMLPAKPTAVTIGSSNNGVRPRPSCLADLDPKPNPGPRKRQRLNHLSPDEKLMRRKMKNRVAAQTARDRKKALMERLEDKIYEFEVQQTKILDENSLLRARNQKLEAENRELRKRLGLDVDTDAESDKSFHVTVKEEAESPESAAGAGSVSFIADGNDVHMESDVLLGILGEINGQGPPIEGPESIDLTHEGGGDSISPSGTDSSAATTAVVGTTAADMESIKELIRFDHVYFKRPTEKVIAIKEETKDINKSADSPLPQNNVIVAPEESFTDLDQSSSLDFLLTLDSKDAIRLSNPFAASKSESSNLEDNFDCDISSLLTCEDLDMCDTLSDSGKSTGSSADSGVMSDEAPSSPDFVDPLGSPVLPNCDWEESFIDLFPSLDM</sequence>
<feature type="region of interest" description="Disordered" evidence="8">
    <location>
        <begin position="362"/>
        <end position="394"/>
    </location>
</feature>
<evidence type="ECO:0000256" key="8">
    <source>
        <dbReference type="SAM" id="MobiDB-lite"/>
    </source>
</evidence>
<feature type="region of interest" description="Disordered" evidence="8">
    <location>
        <begin position="38"/>
        <end position="72"/>
    </location>
</feature>